<name>A0A9W6K7B5_9PSED</name>
<evidence type="ECO:0000256" key="1">
    <source>
        <dbReference type="ARBA" id="ARBA00009075"/>
    </source>
</evidence>
<accession>A0A9W6K7B5</accession>
<dbReference type="EMBL" id="BSFN01000003">
    <property type="protein sequence ID" value="GLK88268.1"/>
    <property type="molecule type" value="Genomic_DNA"/>
</dbReference>
<keyword evidence="3 4" id="KW-0732">Signal</keyword>
<keyword evidence="2" id="KW-0813">Transport</keyword>
<dbReference type="RefSeq" id="WP_271194496.1">
    <property type="nucleotide sequence ID" value="NZ_BSFN01000003.1"/>
</dbReference>
<dbReference type="InterPro" id="IPR005318">
    <property type="entry name" value="OM_porin_bac"/>
</dbReference>
<protein>
    <submittedName>
        <fullName evidence="5">Porin</fullName>
    </submittedName>
</protein>
<organism evidence="5 6">
    <name type="scientific">Pseudomonas turukhanskensis</name>
    <dbReference type="NCBI Taxonomy" id="1806536"/>
    <lineage>
        <taxon>Bacteria</taxon>
        <taxon>Pseudomonadati</taxon>
        <taxon>Pseudomonadota</taxon>
        <taxon>Gammaproteobacteria</taxon>
        <taxon>Pseudomonadales</taxon>
        <taxon>Pseudomonadaceae</taxon>
        <taxon>Pseudomonas</taxon>
    </lineage>
</organism>
<reference evidence="5" key="1">
    <citation type="journal article" date="2014" name="Int. J. Syst. Evol. Microbiol.">
        <title>Complete genome sequence of Corynebacterium casei LMG S-19264T (=DSM 44701T), isolated from a smear-ripened cheese.</title>
        <authorList>
            <consortium name="US DOE Joint Genome Institute (JGI-PGF)"/>
            <person name="Walter F."/>
            <person name="Albersmeier A."/>
            <person name="Kalinowski J."/>
            <person name="Ruckert C."/>
        </authorList>
    </citation>
    <scope>NUCLEOTIDE SEQUENCE</scope>
    <source>
        <strain evidence="5">VKM B-2935</strain>
    </source>
</reference>
<dbReference type="Gene3D" id="2.40.160.10">
    <property type="entry name" value="Porin"/>
    <property type="match status" value="1"/>
</dbReference>
<dbReference type="Proteomes" id="UP001143328">
    <property type="component" value="Unassembled WGS sequence"/>
</dbReference>
<evidence type="ECO:0000256" key="4">
    <source>
        <dbReference type="SAM" id="SignalP"/>
    </source>
</evidence>
<dbReference type="Pfam" id="PF03573">
    <property type="entry name" value="OprD"/>
    <property type="match status" value="1"/>
</dbReference>
<dbReference type="GO" id="GO:0015288">
    <property type="term" value="F:porin activity"/>
    <property type="evidence" value="ECO:0007669"/>
    <property type="project" value="TreeGrafter"/>
</dbReference>
<dbReference type="AlphaFoldDB" id="A0A9W6K7B5"/>
<comment type="similarity">
    <text evidence="1">Belongs to the outer membrane porin (Opr) (TC 1.B.25) family.</text>
</comment>
<evidence type="ECO:0000313" key="6">
    <source>
        <dbReference type="Proteomes" id="UP001143328"/>
    </source>
</evidence>
<reference evidence="5" key="2">
    <citation type="submission" date="2023-01" db="EMBL/GenBank/DDBJ databases">
        <authorList>
            <person name="Sun Q."/>
            <person name="Evtushenko L."/>
        </authorList>
    </citation>
    <scope>NUCLEOTIDE SEQUENCE</scope>
    <source>
        <strain evidence="5">VKM B-2935</strain>
    </source>
</reference>
<dbReference type="PANTHER" id="PTHR34596:SF2">
    <property type="entry name" value="CHITOPORIN"/>
    <property type="match status" value="1"/>
</dbReference>
<gene>
    <name evidence="5" type="primary">opdB</name>
    <name evidence="5" type="ORF">GCM10017655_13300</name>
</gene>
<evidence type="ECO:0000256" key="3">
    <source>
        <dbReference type="ARBA" id="ARBA00022729"/>
    </source>
</evidence>
<dbReference type="InterPro" id="IPR023614">
    <property type="entry name" value="Porin_dom_sf"/>
</dbReference>
<feature type="signal peptide" evidence="4">
    <location>
        <begin position="1"/>
        <end position="22"/>
    </location>
</feature>
<comment type="caution">
    <text evidence="5">The sequence shown here is derived from an EMBL/GenBank/DDBJ whole genome shotgun (WGS) entry which is preliminary data.</text>
</comment>
<dbReference type="PANTHER" id="PTHR34596">
    <property type="entry name" value="CHITOPORIN"/>
    <property type="match status" value="1"/>
</dbReference>
<evidence type="ECO:0000313" key="5">
    <source>
        <dbReference type="EMBL" id="GLK88268.1"/>
    </source>
</evidence>
<proteinExistence type="inferred from homology"/>
<dbReference type="GO" id="GO:0016020">
    <property type="term" value="C:membrane"/>
    <property type="evidence" value="ECO:0007669"/>
    <property type="project" value="InterPro"/>
</dbReference>
<sequence>MRATLLFCAPLLATTWVTAAHADAPALFSDATFNLLSRNFFLNNDTRTGHNGDSYNREWAQGFIGRFESGYTPGVLGVGVGAHGFVGLRLDSGGGRAGTGLLPVGDSGKAAGEYSSAGGALKLQLGDTRLKLGEMEVETPVFDTGDKRLQPEYATGALLQGKAGSQLSWTAGHFNAFKNQDESASASDFDGYGASTRHESISLLGVQSDTSAALSGALYMGELSDTWRQYYANLHLNQPLSTDTRLAWDANLYRTLGTGAEQAGAINTTAASLLAKLSVGEQAFSLGYQKISGNTPFDFVGGDSIYLANSIKYADFNGANEQSWQVRYDLDLSQWLTSGLTLMTRYVRGSNIDGTHAPKGGAYNPYDDELGGYVANQGEGGKHWERDIEGKYRVQSGAAKDLALSLSYVTHRGNAAQGGRDIDRVYVVIEYPLDVLGSH</sequence>
<evidence type="ECO:0000256" key="2">
    <source>
        <dbReference type="ARBA" id="ARBA00022448"/>
    </source>
</evidence>
<feature type="chain" id="PRO_5040807012" evidence="4">
    <location>
        <begin position="23"/>
        <end position="439"/>
    </location>
</feature>
<keyword evidence="6" id="KW-1185">Reference proteome</keyword>